<dbReference type="RefSeq" id="WP_110530345.1">
    <property type="nucleotide sequence ID" value="NZ_QKOE01000048.1"/>
</dbReference>
<name>A0A323UP53_9RHOO</name>
<protein>
    <submittedName>
        <fullName evidence="1">Uncharacterized protein</fullName>
    </submittedName>
</protein>
<evidence type="ECO:0000313" key="1">
    <source>
        <dbReference type="EMBL" id="PZA14274.1"/>
    </source>
</evidence>
<organism evidence="1 2">
    <name type="scientific">Parazoarcus communis SWub3 = DSM 12120</name>
    <dbReference type="NCBI Taxonomy" id="1121029"/>
    <lineage>
        <taxon>Bacteria</taxon>
        <taxon>Pseudomonadati</taxon>
        <taxon>Pseudomonadota</taxon>
        <taxon>Betaproteobacteria</taxon>
        <taxon>Rhodocyclales</taxon>
        <taxon>Zoogloeaceae</taxon>
        <taxon>Parazoarcus</taxon>
    </lineage>
</organism>
<evidence type="ECO:0000313" key="2">
    <source>
        <dbReference type="Proteomes" id="UP000248259"/>
    </source>
</evidence>
<gene>
    <name evidence="1" type="ORF">DNK49_22740</name>
</gene>
<dbReference type="OrthoDB" id="9182353at2"/>
<dbReference type="Proteomes" id="UP000248259">
    <property type="component" value="Unassembled WGS sequence"/>
</dbReference>
<accession>A0A323UP53</accession>
<reference evidence="1 2" key="1">
    <citation type="submission" date="2018-06" db="EMBL/GenBank/DDBJ databases">
        <title>Azoarcus communis strain SWub3 genome.</title>
        <authorList>
            <person name="Zorraquino Salvo V."/>
            <person name="Toubiana D."/>
            <person name="Blumwald E."/>
        </authorList>
    </citation>
    <scope>NUCLEOTIDE SEQUENCE [LARGE SCALE GENOMIC DNA]</scope>
    <source>
        <strain evidence="1 2">SWub3</strain>
    </source>
</reference>
<dbReference type="EMBL" id="QKOE01000048">
    <property type="protein sequence ID" value="PZA14274.1"/>
    <property type="molecule type" value="Genomic_DNA"/>
</dbReference>
<keyword evidence="2" id="KW-1185">Reference proteome</keyword>
<sequence>MRFEDVSSVEIQIVDDHECYLVTVPGASKAEGLEFLHMVGSGMAGSGIRMTQLGYRIPQIRMEYERQLRTLALQREGMEARFRAGELTKEEFARWLHGERRRIAYSGRWQQGLGAVTVLEARDWAKYGVGGRSWENMTRHASRGLPPSADPLDRLIGSASRSNTGVSEAAIRGARMLRSGGPIFLIVGVGVSAHEIASAPAEERPHVAGQVAAEAGGGFLGSGLGVGVCIAFGVATSGWGLIGCGLVGGAAGGYAGGTAYRSLNPPETMRQIERDGQIDTQRVRLVPYH</sequence>
<comment type="caution">
    <text evidence="1">The sequence shown here is derived from an EMBL/GenBank/DDBJ whole genome shotgun (WGS) entry which is preliminary data.</text>
</comment>
<dbReference type="AlphaFoldDB" id="A0A323UP53"/>
<proteinExistence type="predicted"/>